<feature type="compositionally biased region" description="Basic and acidic residues" evidence="3">
    <location>
        <begin position="203"/>
        <end position="224"/>
    </location>
</feature>
<evidence type="ECO:0000259" key="4">
    <source>
        <dbReference type="PROSITE" id="PS50103"/>
    </source>
</evidence>
<feature type="region of interest" description="Disordered" evidence="3">
    <location>
        <begin position="199"/>
        <end position="251"/>
    </location>
</feature>
<dbReference type="InterPro" id="IPR041664">
    <property type="entry name" value="AAA_16"/>
</dbReference>
<keyword evidence="1" id="KW-0862">Zinc</keyword>
<dbReference type="GO" id="GO:0008270">
    <property type="term" value="F:zinc ion binding"/>
    <property type="evidence" value="ECO:0007669"/>
    <property type="project" value="UniProtKB-KW"/>
</dbReference>
<feature type="compositionally biased region" description="Polar residues" evidence="3">
    <location>
        <begin position="1914"/>
        <end position="1925"/>
    </location>
</feature>
<dbReference type="Pfam" id="PF13191">
    <property type="entry name" value="AAA_16"/>
    <property type="match status" value="1"/>
</dbReference>
<feature type="compositionally biased region" description="Gly residues" evidence="3">
    <location>
        <begin position="1528"/>
        <end position="1542"/>
    </location>
</feature>
<dbReference type="InterPro" id="IPR053159">
    <property type="entry name" value="Hybrid_Histidine_Kinase"/>
</dbReference>
<accession>A0ABD3N9Z1</accession>
<dbReference type="InterPro" id="IPR027417">
    <property type="entry name" value="P-loop_NTPase"/>
</dbReference>
<evidence type="ECO:0000313" key="6">
    <source>
        <dbReference type="Proteomes" id="UP001530400"/>
    </source>
</evidence>
<sequence length="2559" mass="286570">MDGFNLTKKSGSITAVGLDELVSMDNDKGNADEVLVPLPQWVEKEMVMMKRADTSSIQLRNALMLRKVTVAHVICKIVQHISRNVSIISDEMLASVCTIDNFVVRVSEDESDPGWKVKGIEVVSPTCVLQLRTDDVLDDNFFDEKANTSSGKNVGALITSHSCNGWKLKPVPQADVRWEKRMCHLVGNLLRYVFTGDDSEVSEPTKSKDKETDFTTEPPRKKNFQDLSISGSKPPAKSSSSETCSEGDITKDSRDPSTFCMQDLGCSSNVLQVIKHLVDADAGDFSSDYAYQTLDEAINDLHLILREPETFLFEQYQLQTLAFKKGKLYGRSEELASVKAVFSRVHSSQKSEACFISGFSGCGKTRLVEECFGSVDAANGCVVTTKFEEKSTQSPLTLTLSAFNDFCTEVNIKLSPEESLELHKKFMDDFGESFKTLSRVLPNVMCFDGTSDRPTSPPDDQLSHSLNYHSLCFIVQKFIRVISTASIPLLMVLDDIQWSDPISMGVVHTVLGDYERSCLMFVGCYRENEVNANKDHIVLGLKRMLTNFDVPITNIHLPGLQASDLNSMISDAMSMLPRCCNRLSDVICRKTDGNPFFAISFLRDMVDRSIVRYSLRDKRWTYDIDAVLAEDIPTEVVDLIVAKMTNLTKEMQSALEVASCFGTQVDLIIVKALSSTSQYPRLYSSMKELVEKSLIDFDGSKFRFIHDRVREAAVKLIANDDRDRLHFFVGLLLQTKFGPKLRFDESDLLFVVIEQLNHGIPHLVRSSSHQIAIAELNFKAGSKRFFECNFLSSHSYMKTAVSLLPSDSWISNYELSLKCYSYLAKAAYPCGYIDEAKEVLNLVIEKAKHMSQKMHAYTLLVSLQATNDPPRAFQTCIDVLEYLGEQVAEDKIDQGETMSLFLLVKNKFMAIPDGESFQMEEREDQHKEKLVVYFYIQLATLAFRIKPALCLAYISKYTFYTFEHKVNCKHTPNAIVHFASVLCSSLGPDTELGCKVGKIGMSLLKKHHASSDEAPATILAYYGQVGVLNEKIQECEFMHGQGREIAMQSGNLYMASLNLIAMIARGLQAGKNLAALRDEIALHLKKAENAEKEVALQLKNADNVAIDIPCLTICQQLVNAFIDGDTSSVDSQSLGMMMDVLYQGQLMLCTFYGHMEDAMHYAAKIQTRSLLGILLRAFYSSIASIGLYRVNGDEELLSSARSSLPKLEYAALCSEWNFFNKVKLIQAELMEVVGNDIEAERHYDTAIHAAHSSKFINEEALACELAGMHHKRKHNSAEALDLFNKAKCCYEEWGSQKKAAEIKRYMEEIEDDQAQRKLYSKSTLPSQRRYTASVSFIGAGGEDIKYLIGDENNEEDDRPDTSKFYILGNACDEIPSKSLLKAPSSSCGNFSVLVPQSEAGRIGVDLENKYRIPVSKLVGTKYEGKIDILFHAPPSVAPIAFGVEPILGPIKSSAEDIAKVLDAMSVTDKESYILNWDTVEENPNGPYTLFSPLNPSKLDEESDLYSKAVEVTKEFNPPPTVSDESSSNGGGGGTSSGGGNSSGGSDLNSPRDGIGRDDFLKLVDVMSNKLQSPDVKGSKLRDAESQIILKGGNSTGGSDLNSPRDDIGRDDFLKLVDVMSNKLQCPDVKGSKLRDAESQTILKGFTIMAEICWDTGTIIGKPMAGQLTPAILECYNHSLSGRAEDRCLNYFSSTLAAHLLKGNIQKTPADSLIEAAKGFDLLSLASGVLRTSDMQKSFERDFETPDCQREKVCVTVERPGSLETLPDLDTLIVNTISVNGLVALPKIASHPKMKNVLTDCFRRIYVLIKSGPFKDWWEEMKKKQPQAVIIIFLRLDSIWCQIASIVLHSCNMKLIETNKADQIIKDSRLRAMVRTTFVFVQKVEDKILLKDIFTDVPRITPDNANPELQAAKVQKNTDTTSTVKSRANGNGNGGGAATKDTALNRNRQSNGGVVAADTPKKEAIEMGFLDPGQDCTLEKIFRKLKLTDTNTGLPCYDYHTKGRVCNRKNCKYLHGSFLKFTNEWQTTILQPMLDNKCARLNADLKNSKKHIEIVGDKYAALWDESFPSIHIPSNIFHMSYYVANDSFSSMLLDYTIESNSHVVNSVLEKSRSTTKPTEEKTEETQPDGRMDVKPLSFPKFRPKEVDEVLEAYQQEYAPNQAEHIVTSMQGGQTYHHQQMYPSRQQLYSTSEMKPRSTAQFRVLDLTLDEVILVLIHPSTQGFLCDDSWNALACLDKNYNLLLKESKWLKAIDFSEERHSHIVPLHDYLCRFRPACQHIPQGMNLNNGQQRLVLDGSTKIHPDDIVLNEFKTIDEEPLITFGQTKRKVLTYLWNTRISYKDKDILCAVADELKHYYLSPAGVFGWKGSANVWEPFARSIQKMTAVIFDELTDKDDLHGNLIDLLNRDPPPPPDQRFVQAVADDLNTGVLDQFAIFVVMGRQDDTKRQCHLALDKWIGMTILHKFVFIGLKFDTRKMTVGITNKYRDELVALIDKPWNKTKKTFDANELQQLIGKIARIGGACRWIFYLLPRLYASVNFALKSNKNFLVKTCPSFQKLWKS</sequence>
<feature type="compositionally biased region" description="Basic and acidic residues" evidence="3">
    <location>
        <begin position="2108"/>
        <end position="2132"/>
    </location>
</feature>
<protein>
    <recommendedName>
        <fullName evidence="4">C3H1-type domain-containing protein</fullName>
    </recommendedName>
</protein>
<feature type="region of interest" description="Disordered" evidence="3">
    <location>
        <begin position="1912"/>
        <end position="1953"/>
    </location>
</feature>
<dbReference type="Proteomes" id="UP001530400">
    <property type="component" value="Unassembled WGS sequence"/>
</dbReference>
<evidence type="ECO:0000256" key="3">
    <source>
        <dbReference type="SAM" id="MobiDB-lite"/>
    </source>
</evidence>
<dbReference type="PROSITE" id="PS50103">
    <property type="entry name" value="ZF_C3H1"/>
    <property type="match status" value="1"/>
</dbReference>
<feature type="compositionally biased region" description="Polar residues" evidence="3">
    <location>
        <begin position="1941"/>
        <end position="1951"/>
    </location>
</feature>
<feature type="compositionally biased region" description="Low complexity" evidence="3">
    <location>
        <begin position="228"/>
        <end position="241"/>
    </location>
</feature>
<evidence type="ECO:0000313" key="5">
    <source>
        <dbReference type="EMBL" id="KAL3772787.1"/>
    </source>
</evidence>
<organism evidence="5 6">
    <name type="scientific">Cyclotella atomus</name>
    <dbReference type="NCBI Taxonomy" id="382360"/>
    <lineage>
        <taxon>Eukaryota</taxon>
        <taxon>Sar</taxon>
        <taxon>Stramenopiles</taxon>
        <taxon>Ochrophyta</taxon>
        <taxon>Bacillariophyta</taxon>
        <taxon>Coscinodiscophyceae</taxon>
        <taxon>Thalassiosirophycidae</taxon>
        <taxon>Stephanodiscales</taxon>
        <taxon>Stephanodiscaceae</taxon>
        <taxon>Cyclotella</taxon>
    </lineage>
</organism>
<feature type="region of interest" description="Disordered" evidence="3">
    <location>
        <begin position="1512"/>
        <end position="1553"/>
    </location>
</feature>
<dbReference type="InterPro" id="IPR000571">
    <property type="entry name" value="Znf_CCCH"/>
</dbReference>
<keyword evidence="6" id="KW-1185">Reference proteome</keyword>
<dbReference type="EMBL" id="JALLPJ020001260">
    <property type="protein sequence ID" value="KAL3772787.1"/>
    <property type="molecule type" value="Genomic_DNA"/>
</dbReference>
<reference evidence="5 6" key="1">
    <citation type="submission" date="2024-10" db="EMBL/GenBank/DDBJ databases">
        <title>Updated reference genomes for cyclostephanoid diatoms.</title>
        <authorList>
            <person name="Roberts W.R."/>
            <person name="Alverson A.J."/>
        </authorList>
    </citation>
    <scope>NUCLEOTIDE SEQUENCE [LARGE SCALE GENOMIC DNA]</scope>
    <source>
        <strain evidence="5 6">AJA010-31</strain>
    </source>
</reference>
<dbReference type="PANTHER" id="PTHR43642:SF1">
    <property type="entry name" value="HYBRID SIGNAL TRANSDUCTION HISTIDINE KINASE G"/>
    <property type="match status" value="1"/>
</dbReference>
<evidence type="ECO:0000256" key="2">
    <source>
        <dbReference type="SAM" id="Coils"/>
    </source>
</evidence>
<gene>
    <name evidence="5" type="ORF">ACHAWO_004796</name>
</gene>
<evidence type="ECO:0000256" key="1">
    <source>
        <dbReference type="PROSITE-ProRule" id="PRU00723"/>
    </source>
</evidence>
<feature type="region of interest" description="Disordered" evidence="3">
    <location>
        <begin position="2107"/>
        <end position="2136"/>
    </location>
</feature>
<proteinExistence type="predicted"/>
<name>A0ABD3N9Z1_9STRA</name>
<dbReference type="Gene3D" id="3.40.50.300">
    <property type="entry name" value="P-loop containing nucleotide triphosphate hydrolases"/>
    <property type="match status" value="1"/>
</dbReference>
<feature type="zinc finger region" description="C3H1-type" evidence="1">
    <location>
        <begin position="1994"/>
        <end position="2017"/>
    </location>
</feature>
<keyword evidence="1" id="KW-0863">Zinc-finger</keyword>
<feature type="coiled-coil region" evidence="2">
    <location>
        <begin position="1073"/>
        <end position="1104"/>
    </location>
</feature>
<dbReference type="SUPFAM" id="SSF52540">
    <property type="entry name" value="P-loop containing nucleoside triphosphate hydrolases"/>
    <property type="match status" value="1"/>
</dbReference>
<keyword evidence="1" id="KW-0479">Metal-binding</keyword>
<dbReference type="PANTHER" id="PTHR43642">
    <property type="entry name" value="HYBRID SIGNAL TRANSDUCTION HISTIDINE KINASE G"/>
    <property type="match status" value="1"/>
</dbReference>
<keyword evidence="2" id="KW-0175">Coiled coil</keyword>
<feature type="domain" description="C3H1-type" evidence="4">
    <location>
        <begin position="1994"/>
        <end position="2017"/>
    </location>
</feature>
<comment type="caution">
    <text evidence="5">The sequence shown here is derived from an EMBL/GenBank/DDBJ whole genome shotgun (WGS) entry which is preliminary data.</text>
</comment>